<proteinExistence type="predicted"/>
<organism evidence="1 2">
    <name type="scientific">Dactylonectria macrodidyma</name>
    <dbReference type="NCBI Taxonomy" id="307937"/>
    <lineage>
        <taxon>Eukaryota</taxon>
        <taxon>Fungi</taxon>
        <taxon>Dikarya</taxon>
        <taxon>Ascomycota</taxon>
        <taxon>Pezizomycotina</taxon>
        <taxon>Sordariomycetes</taxon>
        <taxon>Hypocreomycetidae</taxon>
        <taxon>Hypocreales</taxon>
        <taxon>Nectriaceae</taxon>
        <taxon>Dactylonectria</taxon>
    </lineage>
</organism>
<dbReference type="AlphaFoldDB" id="A0A9P9J3N4"/>
<accession>A0A9P9J3N4</accession>
<gene>
    <name evidence="1" type="ORF">EDB81DRAFT_885111</name>
</gene>
<dbReference type="Proteomes" id="UP000738349">
    <property type="component" value="Unassembled WGS sequence"/>
</dbReference>
<protein>
    <submittedName>
        <fullName evidence="1">Uncharacterized protein</fullName>
    </submittedName>
</protein>
<name>A0A9P9J3N4_9HYPO</name>
<dbReference type="EMBL" id="JAGMUV010000010">
    <property type="protein sequence ID" value="KAH7142072.1"/>
    <property type="molecule type" value="Genomic_DNA"/>
</dbReference>
<evidence type="ECO:0000313" key="2">
    <source>
        <dbReference type="Proteomes" id="UP000738349"/>
    </source>
</evidence>
<reference evidence="1" key="1">
    <citation type="journal article" date="2021" name="Nat. Commun.">
        <title>Genetic determinants of endophytism in the Arabidopsis root mycobiome.</title>
        <authorList>
            <person name="Mesny F."/>
            <person name="Miyauchi S."/>
            <person name="Thiergart T."/>
            <person name="Pickel B."/>
            <person name="Atanasova L."/>
            <person name="Karlsson M."/>
            <person name="Huettel B."/>
            <person name="Barry K.W."/>
            <person name="Haridas S."/>
            <person name="Chen C."/>
            <person name="Bauer D."/>
            <person name="Andreopoulos W."/>
            <person name="Pangilinan J."/>
            <person name="LaButti K."/>
            <person name="Riley R."/>
            <person name="Lipzen A."/>
            <person name="Clum A."/>
            <person name="Drula E."/>
            <person name="Henrissat B."/>
            <person name="Kohler A."/>
            <person name="Grigoriev I.V."/>
            <person name="Martin F.M."/>
            <person name="Hacquard S."/>
        </authorList>
    </citation>
    <scope>NUCLEOTIDE SEQUENCE</scope>
    <source>
        <strain evidence="1">MPI-CAGE-AT-0147</strain>
    </source>
</reference>
<comment type="caution">
    <text evidence="1">The sequence shown here is derived from an EMBL/GenBank/DDBJ whole genome shotgun (WGS) entry which is preliminary data.</text>
</comment>
<evidence type="ECO:0000313" key="1">
    <source>
        <dbReference type="EMBL" id="KAH7142072.1"/>
    </source>
</evidence>
<sequence>MPTTTAVKYDVREDILRAWLGNTFGESVTDTGLFNWSYESISAGHSSIWKVTAPREITKDEQHHLKLVSLPKKSPTFGRRKDSG</sequence>
<dbReference type="OrthoDB" id="5085118at2759"/>
<keyword evidence="2" id="KW-1185">Reference proteome</keyword>